<evidence type="ECO:0000313" key="2">
    <source>
        <dbReference type="EMBL" id="CCA20743.1"/>
    </source>
</evidence>
<organism evidence="2">
    <name type="scientific">Albugo laibachii Nc14</name>
    <dbReference type="NCBI Taxonomy" id="890382"/>
    <lineage>
        <taxon>Eukaryota</taxon>
        <taxon>Sar</taxon>
        <taxon>Stramenopiles</taxon>
        <taxon>Oomycota</taxon>
        <taxon>Peronosporomycetes</taxon>
        <taxon>Albuginales</taxon>
        <taxon>Albuginaceae</taxon>
        <taxon>Albugo</taxon>
    </lineage>
</organism>
<reference evidence="2" key="1">
    <citation type="journal article" date="2011" name="PLoS Biol.">
        <title>Gene gain and loss during evolution of obligate parasitism in the white rust pathogen of Arabidopsis thaliana.</title>
        <authorList>
            <person name="Kemen E."/>
            <person name="Gardiner A."/>
            <person name="Schultz-Larsen T."/>
            <person name="Kemen A.C."/>
            <person name="Balmuth A.L."/>
            <person name="Robert-Seilaniantz A."/>
            <person name="Bailey K."/>
            <person name="Holub E."/>
            <person name="Studholme D.J."/>
            <person name="Maclean D."/>
            <person name="Jones J.D."/>
        </authorList>
    </citation>
    <scope>NUCLEOTIDE SEQUENCE</scope>
</reference>
<dbReference type="InterPro" id="IPR004875">
    <property type="entry name" value="DDE_SF_endonuclease_dom"/>
</dbReference>
<dbReference type="EMBL" id="FR824147">
    <property type="protein sequence ID" value="CCA20743.1"/>
    <property type="molecule type" value="Genomic_DNA"/>
</dbReference>
<accession>F0WHK5</accession>
<name>F0WHK5_9STRA</name>
<dbReference type="HOGENOM" id="CLU_077827_1_0_1"/>
<protein>
    <submittedName>
        <fullName evidence="2">AlNc14C102G6087 protein</fullName>
    </submittedName>
</protein>
<dbReference type="Pfam" id="PF03184">
    <property type="entry name" value="DDE_1"/>
    <property type="match status" value="1"/>
</dbReference>
<feature type="domain" description="DDE-1" evidence="1">
    <location>
        <begin position="48"/>
        <end position="148"/>
    </location>
</feature>
<evidence type="ECO:0000259" key="1">
    <source>
        <dbReference type="Pfam" id="PF03184"/>
    </source>
</evidence>
<dbReference type="AlphaFoldDB" id="F0WHK5"/>
<reference evidence="2" key="2">
    <citation type="submission" date="2011-02" db="EMBL/GenBank/DDBJ databases">
        <authorList>
            <person name="MacLean D."/>
        </authorList>
    </citation>
    <scope>NUCLEOTIDE SEQUENCE</scope>
</reference>
<proteinExistence type="predicted"/>
<dbReference type="GO" id="GO:0003676">
    <property type="term" value="F:nucleic acid binding"/>
    <property type="evidence" value="ECO:0007669"/>
    <property type="project" value="InterPro"/>
</dbReference>
<sequence length="224" mass="25347">MKKAEEVKFSAKEVSILDEKVFLMEEDKDSAEEVAILDEVRLHSRSPFKRPLILVLDEASSHMDALIDAVTVTCGVGMVQIPPNASHFYQPLDLAVFRVEKTILEVQKYGFMLGTGKTALTKKEALQLASIAWRMSIEGKPENIAAGFEEAGIWPLSLPMMLRRLKKFKENGSNTQQPSPSWIITQKVVWSEILVSPPTSDKKGRRKTVDVKRRFFTQDDLRNE</sequence>
<gene>
    <name evidence="2" type="primary">AlNc14C102G6087</name>
    <name evidence="2" type="ORF">ALNC14_068860</name>
</gene>